<dbReference type="PRINTS" id="PR00081">
    <property type="entry name" value="GDHRDH"/>
</dbReference>
<evidence type="ECO:0000256" key="3">
    <source>
        <dbReference type="ARBA" id="ARBA00004991"/>
    </source>
</evidence>
<evidence type="ECO:0000256" key="1">
    <source>
        <dbReference type="ARBA" id="ARBA00004240"/>
    </source>
</evidence>
<dbReference type="Gene3D" id="3.40.50.720">
    <property type="entry name" value="NAD(P)-binding Rossmann-like Domain"/>
    <property type="match status" value="1"/>
</dbReference>
<keyword evidence="12" id="KW-0472">Membrane</keyword>
<comment type="pathway">
    <text evidence="2">Lipid metabolism; sphingolipid metabolism.</text>
</comment>
<evidence type="ECO:0000256" key="7">
    <source>
        <dbReference type="ARBA" id="ARBA00023002"/>
    </source>
</evidence>
<name>A0A167WXL1_9HYPO</name>
<evidence type="ECO:0000256" key="2">
    <source>
        <dbReference type="ARBA" id="ARBA00004760"/>
    </source>
</evidence>
<dbReference type="GO" id="GO:0047560">
    <property type="term" value="F:3-dehydrosphinganine reductase activity"/>
    <property type="evidence" value="ECO:0007669"/>
    <property type="project" value="UniProtKB-EC"/>
</dbReference>
<sequence length="327" mass="35602">MGWFRKNHMPVDGKTVLVTGASEGMGRSAAQQLAAQGANVIVVARNAERLAEVVDECKSAAKSPAQRFRYIAADVTVPDYAAGLVAEAVAWNGGRPLDIVWCIAGVSTPLLWMESSRDVAIGASRHNMDVNFWGAAEMAHAVLRAWLRPDAPAHPGQPRHFVFTSSVVSLFPVVGYAPYTPSKCAVRGLADTLTQETMLYEATHPVRIAVVYPGTILSPGLVRENTTKPAITLHLEKDDPQLTPDAAAAQAIRGLQRGDYFVTMSLLGDLMRWASLGGSPRNNWVLDTLGAWMITTAMYFILWWFHGEIRGHARKNGHPATYNKKSA</sequence>
<dbReference type="SUPFAM" id="SSF51735">
    <property type="entry name" value="NAD(P)-binding Rossmann-fold domains"/>
    <property type="match status" value="1"/>
</dbReference>
<evidence type="ECO:0000256" key="5">
    <source>
        <dbReference type="ARBA" id="ARBA00022857"/>
    </source>
</evidence>
<evidence type="ECO:0000256" key="12">
    <source>
        <dbReference type="SAM" id="Phobius"/>
    </source>
</evidence>
<dbReference type="Pfam" id="PF00106">
    <property type="entry name" value="adh_short"/>
    <property type="match status" value="1"/>
</dbReference>
<dbReference type="Proteomes" id="UP000076874">
    <property type="component" value="Unassembled WGS sequence"/>
</dbReference>
<keyword evidence="5" id="KW-0521">NADP</keyword>
<keyword evidence="4" id="KW-0256">Endoplasmic reticulum</keyword>
<dbReference type="AlphaFoldDB" id="A0A167WXL1"/>
<accession>A0A167WXL1</accession>
<reference evidence="13 14" key="1">
    <citation type="journal article" date="2016" name="Genome Biol. Evol.">
        <title>Divergent and convergent evolution of fungal pathogenicity.</title>
        <authorList>
            <person name="Shang Y."/>
            <person name="Xiao G."/>
            <person name="Zheng P."/>
            <person name="Cen K."/>
            <person name="Zhan S."/>
            <person name="Wang C."/>
        </authorList>
    </citation>
    <scope>NUCLEOTIDE SEQUENCE [LARGE SCALE GENOMIC DNA]</scope>
    <source>
        <strain evidence="13 14">RCEF 264</strain>
    </source>
</reference>
<keyword evidence="12" id="KW-1133">Transmembrane helix</keyword>
<organism evidence="13 14">
    <name type="scientific">Niveomyces insectorum RCEF 264</name>
    <dbReference type="NCBI Taxonomy" id="1081102"/>
    <lineage>
        <taxon>Eukaryota</taxon>
        <taxon>Fungi</taxon>
        <taxon>Dikarya</taxon>
        <taxon>Ascomycota</taxon>
        <taxon>Pezizomycotina</taxon>
        <taxon>Sordariomycetes</taxon>
        <taxon>Hypocreomycetidae</taxon>
        <taxon>Hypocreales</taxon>
        <taxon>Cordycipitaceae</taxon>
        <taxon>Niveomyces</taxon>
    </lineage>
</organism>
<comment type="caution">
    <text evidence="13">The sequence shown here is derived from an EMBL/GenBank/DDBJ whole genome shotgun (WGS) entry which is preliminary data.</text>
</comment>
<dbReference type="PANTHER" id="PTHR43550:SF3">
    <property type="entry name" value="3-KETODIHYDROSPHINGOSINE REDUCTASE"/>
    <property type="match status" value="1"/>
</dbReference>
<gene>
    <name evidence="13" type="ORF">SPI_02943</name>
</gene>
<keyword evidence="8" id="KW-0443">Lipid metabolism</keyword>
<keyword evidence="6" id="KW-0746">Sphingolipid metabolism</keyword>
<evidence type="ECO:0000256" key="11">
    <source>
        <dbReference type="ARBA" id="ARBA00048930"/>
    </source>
</evidence>
<proteinExistence type="predicted"/>
<evidence type="ECO:0000256" key="10">
    <source>
        <dbReference type="ARBA" id="ARBA00044737"/>
    </source>
</evidence>
<dbReference type="CDD" id="cd08939">
    <property type="entry name" value="KDSR-like_SDR_c"/>
    <property type="match status" value="1"/>
</dbReference>
<comment type="pathway">
    <text evidence="3">Sphingolipid metabolism.</text>
</comment>
<comment type="function">
    <text evidence="10">Catalyzes the reduction of 3'-oxosphinganine (3-ketodihydrosphingosine/KDS) to sphinganine (dihydrosphingosine/DHS), the second step of de novo sphingolipid biosynthesis.</text>
</comment>
<evidence type="ECO:0000313" key="13">
    <source>
        <dbReference type="EMBL" id="OAA64296.1"/>
    </source>
</evidence>
<evidence type="ECO:0000256" key="4">
    <source>
        <dbReference type="ARBA" id="ARBA00022824"/>
    </source>
</evidence>
<evidence type="ECO:0000313" key="14">
    <source>
        <dbReference type="Proteomes" id="UP000076874"/>
    </source>
</evidence>
<keyword evidence="7" id="KW-0560">Oxidoreductase</keyword>
<protein>
    <recommendedName>
        <fullName evidence="9">3-dehydrosphinganine reductase</fullName>
        <ecNumber evidence="9">1.1.1.102</ecNumber>
    </recommendedName>
</protein>
<comment type="subcellular location">
    <subcellularLocation>
        <location evidence="1">Endoplasmic reticulum</location>
    </subcellularLocation>
</comment>
<evidence type="ECO:0000256" key="8">
    <source>
        <dbReference type="ARBA" id="ARBA00023098"/>
    </source>
</evidence>
<keyword evidence="14" id="KW-1185">Reference proteome</keyword>
<keyword evidence="12" id="KW-0812">Transmembrane</keyword>
<evidence type="ECO:0000256" key="6">
    <source>
        <dbReference type="ARBA" id="ARBA00022919"/>
    </source>
</evidence>
<dbReference type="InterPro" id="IPR036291">
    <property type="entry name" value="NAD(P)-bd_dom_sf"/>
</dbReference>
<dbReference type="InterPro" id="IPR002347">
    <property type="entry name" value="SDR_fam"/>
</dbReference>
<dbReference type="InterPro" id="IPR045022">
    <property type="entry name" value="KDSR-like"/>
</dbReference>
<dbReference type="PANTHER" id="PTHR43550">
    <property type="entry name" value="3-KETODIHYDROSPHINGOSINE REDUCTASE"/>
    <property type="match status" value="1"/>
</dbReference>
<feature type="transmembrane region" description="Helical" evidence="12">
    <location>
        <begin position="284"/>
        <end position="305"/>
    </location>
</feature>
<dbReference type="EMBL" id="AZHD01000004">
    <property type="protein sequence ID" value="OAA64296.1"/>
    <property type="molecule type" value="Genomic_DNA"/>
</dbReference>
<dbReference type="STRING" id="1081102.A0A167WXL1"/>
<comment type="catalytic activity">
    <reaction evidence="11">
        <text>sphinganine + NADP(+) = 3-oxosphinganine + NADPH + H(+)</text>
        <dbReference type="Rhea" id="RHEA:22640"/>
        <dbReference type="ChEBI" id="CHEBI:15378"/>
        <dbReference type="ChEBI" id="CHEBI:57783"/>
        <dbReference type="ChEBI" id="CHEBI:57817"/>
        <dbReference type="ChEBI" id="CHEBI:58299"/>
        <dbReference type="ChEBI" id="CHEBI:58349"/>
        <dbReference type="EC" id="1.1.1.102"/>
    </reaction>
    <physiologicalReaction direction="right-to-left" evidence="11">
        <dbReference type="Rhea" id="RHEA:22642"/>
    </physiologicalReaction>
</comment>
<dbReference type="GO" id="GO:0006666">
    <property type="term" value="P:3-keto-sphinganine metabolic process"/>
    <property type="evidence" value="ECO:0007669"/>
    <property type="project" value="InterPro"/>
</dbReference>
<dbReference type="GO" id="GO:0005789">
    <property type="term" value="C:endoplasmic reticulum membrane"/>
    <property type="evidence" value="ECO:0007669"/>
    <property type="project" value="TreeGrafter"/>
</dbReference>
<dbReference type="EC" id="1.1.1.102" evidence="9"/>
<dbReference type="OrthoDB" id="10267115at2759"/>
<dbReference type="GO" id="GO:0030148">
    <property type="term" value="P:sphingolipid biosynthetic process"/>
    <property type="evidence" value="ECO:0007669"/>
    <property type="project" value="InterPro"/>
</dbReference>
<evidence type="ECO:0000256" key="9">
    <source>
        <dbReference type="ARBA" id="ARBA00026112"/>
    </source>
</evidence>